<sequence>MMVNDSNGPVNNQSRARTQFFTPTEVMGWCFAFGLVDILIVMSNTLAIVVFTRSKLLRKRTNYFLLCLAIADMMVGTISLPIFVHTLVLYTRGEVLEAKWIDVLHRLLDIFSGIASIFALTTIALERLYSVVLPNWHRTTPSCLYFILISMIWIVAGVHVFVKVLAEKKVVSDDIFLYLLLVSFFFCVVVICLAYIGIWFKVNQRIHEKTKKSLEKDKKLATTLFLVSAIFILTWFPFQGMNIFIPRWCEKSCTLPILTLLFLTKLMQYMNSFINPIIYTFKMPDFRRGLLTLFGKKVLYGASTRATSRMLSDRRRRASTLRSSETEANGNCYSLLWRRSHDVVLLSDVTLEAARKFELFEGSSKRIQDTQHWKAILIDPGFNMNVTQVTPKLRSMNSTFNQDPSMETYQVLILVACYSIVSLVILTVNYLMVRAFITSQSLLYNQRYFLGYLACADLAVGLVSIPTFLYNMSNWPSYSFYIYEATDCASGFGSAGILVALSVQALRSTFKSPTRYAGYPKKRNFYLVIAGSTFIAGCAAAFNVACLMDYVSFFVYFYLAVGFFAITALFLIVTCTVVTVSQLCGKVRETDRDEDKKIRKSVMASCAIYVFLWVFPYTGFTYYNFCNFCVAVSVTFLYSIRILLYLKSFVMLGFYLYTISSLHRTVKKILTFDCLGIPRYQYTRKDEF</sequence>
<comment type="subcellular location">
    <subcellularLocation>
        <location evidence="1">Cell membrane</location>
        <topology evidence="1">Multi-pass membrane protein</topology>
    </subcellularLocation>
</comment>
<evidence type="ECO:0000256" key="10">
    <source>
        <dbReference type="SAM" id="Phobius"/>
    </source>
</evidence>
<evidence type="ECO:0000259" key="11">
    <source>
        <dbReference type="PROSITE" id="PS50262"/>
    </source>
</evidence>
<keyword evidence="7 12" id="KW-0675">Receptor</keyword>
<dbReference type="InterPro" id="IPR000276">
    <property type="entry name" value="GPCR_Rhodpsn"/>
</dbReference>
<dbReference type="GO" id="GO:0004930">
    <property type="term" value="F:G protein-coupled receptor activity"/>
    <property type="evidence" value="ECO:0007669"/>
    <property type="project" value="UniProtKB-KW"/>
</dbReference>
<evidence type="ECO:0000313" key="13">
    <source>
        <dbReference type="Proteomes" id="UP000225706"/>
    </source>
</evidence>
<evidence type="ECO:0000256" key="2">
    <source>
        <dbReference type="ARBA" id="ARBA00022475"/>
    </source>
</evidence>
<feature type="transmembrane region" description="Helical" evidence="10">
    <location>
        <begin position="411"/>
        <end position="437"/>
    </location>
</feature>
<keyword evidence="3 10" id="KW-0812">Transmembrane</keyword>
<evidence type="ECO:0000256" key="6">
    <source>
        <dbReference type="ARBA" id="ARBA00023136"/>
    </source>
</evidence>
<evidence type="ECO:0000256" key="4">
    <source>
        <dbReference type="ARBA" id="ARBA00022989"/>
    </source>
</evidence>
<feature type="transmembrane region" description="Helical" evidence="10">
    <location>
        <begin position="63"/>
        <end position="90"/>
    </location>
</feature>
<feature type="transmembrane region" description="Helical" evidence="10">
    <location>
        <begin position="176"/>
        <end position="200"/>
    </location>
</feature>
<feature type="transmembrane region" description="Helical" evidence="10">
    <location>
        <begin position="635"/>
        <end position="658"/>
    </location>
</feature>
<evidence type="ECO:0000256" key="5">
    <source>
        <dbReference type="ARBA" id="ARBA00023040"/>
    </source>
</evidence>
<accession>A0A2B4S734</accession>
<feature type="transmembrane region" description="Helical" evidence="10">
    <location>
        <begin position="110"/>
        <end position="132"/>
    </location>
</feature>
<dbReference type="Proteomes" id="UP000225706">
    <property type="component" value="Unassembled WGS sequence"/>
</dbReference>
<evidence type="ECO:0000256" key="1">
    <source>
        <dbReference type="ARBA" id="ARBA00004651"/>
    </source>
</evidence>
<evidence type="ECO:0000256" key="9">
    <source>
        <dbReference type="ARBA" id="ARBA00023224"/>
    </source>
</evidence>
<dbReference type="InterPro" id="IPR017452">
    <property type="entry name" value="GPCR_Rhodpsn_7TM"/>
</dbReference>
<name>A0A2B4S734_STYPI</name>
<keyword evidence="9" id="KW-0807">Transducer</keyword>
<dbReference type="AlphaFoldDB" id="A0A2B4S734"/>
<dbReference type="SMART" id="SM01381">
    <property type="entry name" value="7TM_GPCR_Srsx"/>
    <property type="match status" value="1"/>
</dbReference>
<keyword evidence="5" id="KW-0297">G-protein coupled receptor</keyword>
<dbReference type="PANTHER" id="PTHR24246:SF27">
    <property type="entry name" value="ADENOSINE RECEPTOR, ISOFORM A"/>
    <property type="match status" value="1"/>
</dbReference>
<organism evidence="12 13">
    <name type="scientific">Stylophora pistillata</name>
    <name type="common">Smooth cauliflower coral</name>
    <dbReference type="NCBI Taxonomy" id="50429"/>
    <lineage>
        <taxon>Eukaryota</taxon>
        <taxon>Metazoa</taxon>
        <taxon>Cnidaria</taxon>
        <taxon>Anthozoa</taxon>
        <taxon>Hexacorallia</taxon>
        <taxon>Scleractinia</taxon>
        <taxon>Astrocoeniina</taxon>
        <taxon>Pocilloporidae</taxon>
        <taxon>Stylophora</taxon>
    </lineage>
</organism>
<feature type="transmembrane region" description="Helical" evidence="10">
    <location>
        <begin position="26"/>
        <end position="51"/>
    </location>
</feature>
<dbReference type="PROSITE" id="PS50262">
    <property type="entry name" value="G_PROTEIN_RECEP_F1_2"/>
    <property type="match status" value="1"/>
</dbReference>
<feature type="transmembrane region" description="Helical" evidence="10">
    <location>
        <begin position="556"/>
        <end position="580"/>
    </location>
</feature>
<feature type="domain" description="G-protein coupled receptors family 1 profile" evidence="11">
    <location>
        <begin position="43"/>
        <end position="279"/>
    </location>
</feature>
<dbReference type="GO" id="GO:0005886">
    <property type="term" value="C:plasma membrane"/>
    <property type="evidence" value="ECO:0007669"/>
    <property type="project" value="UniProtKB-SubCell"/>
</dbReference>
<dbReference type="CDD" id="cd00637">
    <property type="entry name" value="7tm_classA_rhodopsin-like"/>
    <property type="match status" value="2"/>
</dbReference>
<feature type="transmembrane region" description="Helical" evidence="10">
    <location>
        <begin position="144"/>
        <end position="164"/>
    </location>
</feature>
<evidence type="ECO:0000313" key="12">
    <source>
        <dbReference type="EMBL" id="PFX26474.1"/>
    </source>
</evidence>
<keyword evidence="13" id="KW-1185">Reference proteome</keyword>
<feature type="transmembrane region" description="Helical" evidence="10">
    <location>
        <begin position="449"/>
        <end position="469"/>
    </location>
</feature>
<feature type="transmembrane region" description="Helical" evidence="10">
    <location>
        <begin position="601"/>
        <end position="623"/>
    </location>
</feature>
<dbReference type="Gene3D" id="1.20.1070.10">
    <property type="entry name" value="Rhodopsin 7-helix transmembrane proteins"/>
    <property type="match status" value="2"/>
</dbReference>
<feature type="transmembrane region" description="Helical" evidence="10">
    <location>
        <begin position="220"/>
        <end position="238"/>
    </location>
</feature>
<dbReference type="PRINTS" id="PR00237">
    <property type="entry name" value="GPCRRHODOPSN"/>
</dbReference>
<dbReference type="OrthoDB" id="5960718at2759"/>
<proteinExistence type="predicted"/>
<protein>
    <submittedName>
        <fullName evidence="12">5-hydroxytryptamine receptor 2A</fullName>
    </submittedName>
</protein>
<dbReference type="PANTHER" id="PTHR24246">
    <property type="entry name" value="OLFACTORY RECEPTOR AND ADENOSINE RECEPTOR"/>
    <property type="match status" value="1"/>
</dbReference>
<reference evidence="13" key="1">
    <citation type="journal article" date="2017" name="bioRxiv">
        <title>Comparative analysis of the genomes of Stylophora pistillata and Acropora digitifera provides evidence for extensive differences between species of corals.</title>
        <authorList>
            <person name="Voolstra C.R."/>
            <person name="Li Y."/>
            <person name="Liew Y.J."/>
            <person name="Baumgarten S."/>
            <person name="Zoccola D."/>
            <person name="Flot J.-F."/>
            <person name="Tambutte S."/>
            <person name="Allemand D."/>
            <person name="Aranda M."/>
        </authorList>
    </citation>
    <scope>NUCLEOTIDE SEQUENCE [LARGE SCALE GENOMIC DNA]</scope>
</reference>
<dbReference type="SUPFAM" id="SSF81321">
    <property type="entry name" value="Family A G protein-coupled receptor-like"/>
    <property type="match status" value="2"/>
</dbReference>
<dbReference type="EMBL" id="LSMT01000125">
    <property type="protein sequence ID" value="PFX26474.1"/>
    <property type="molecule type" value="Genomic_DNA"/>
</dbReference>
<dbReference type="Pfam" id="PF00001">
    <property type="entry name" value="7tm_1"/>
    <property type="match status" value="1"/>
</dbReference>
<evidence type="ECO:0000256" key="7">
    <source>
        <dbReference type="ARBA" id="ARBA00023170"/>
    </source>
</evidence>
<evidence type="ECO:0000256" key="3">
    <source>
        <dbReference type="ARBA" id="ARBA00022692"/>
    </source>
</evidence>
<feature type="transmembrane region" description="Helical" evidence="10">
    <location>
        <begin position="524"/>
        <end position="544"/>
    </location>
</feature>
<gene>
    <name evidence="12" type="primary">HTR2A</name>
    <name evidence="12" type="ORF">AWC38_SpisGene8841</name>
</gene>
<evidence type="ECO:0000256" key="8">
    <source>
        <dbReference type="ARBA" id="ARBA00023180"/>
    </source>
</evidence>
<keyword evidence="2" id="KW-1003">Cell membrane</keyword>
<comment type="caution">
    <text evidence="12">The sequence shown here is derived from an EMBL/GenBank/DDBJ whole genome shotgun (WGS) entry which is preliminary data.</text>
</comment>
<keyword evidence="6 10" id="KW-0472">Membrane</keyword>
<keyword evidence="8" id="KW-0325">Glycoprotein</keyword>
<keyword evidence="4 10" id="KW-1133">Transmembrane helix</keyword>